<keyword evidence="3" id="KW-1185">Reference proteome</keyword>
<keyword evidence="1" id="KW-1133">Transmembrane helix</keyword>
<feature type="transmembrane region" description="Helical" evidence="1">
    <location>
        <begin position="193"/>
        <end position="215"/>
    </location>
</feature>
<dbReference type="AlphaFoldDB" id="A0A6F8XRC0"/>
<sequence length="316" mass="33610">MTSLVEPAPYPAAYPQAAVRHRRHMPSWLKLFLVGAALWAATVLITFATLNVNLVPTVILLGSFLVPVTFVAFAFARADGVLTPQRIFTAFVVGGVLGVLGASVLESALLRQPSGLGFVGVGLIEEAVKLGALWLLSRHLTRYTVRDGMVLGASVGFGFAALESAGYAFTSLFTPSGLSLLNVVETEALRGALAPVGHGLWTAILGGVLFATAARARNGRPRPRGSVFGWFLVVSALHAMWDAAGIVAVWLTLLLTGTASQLRMIELGQAPGVTQTQVHLYTILNWSLLAADAAVGVVLLWLRWRRQATARVAHAR</sequence>
<dbReference type="KEGG" id="pfla:Pflav_027010"/>
<proteinExistence type="predicted"/>
<reference evidence="2 3" key="1">
    <citation type="submission" date="2020-03" db="EMBL/GenBank/DDBJ databases">
        <title>Whole genome shotgun sequence of Phytohabitans flavus NBRC 107702.</title>
        <authorList>
            <person name="Komaki H."/>
            <person name="Tamura T."/>
        </authorList>
    </citation>
    <scope>NUCLEOTIDE SEQUENCE [LARGE SCALE GENOMIC DNA]</scope>
    <source>
        <strain evidence="2 3">NBRC 107702</strain>
    </source>
</reference>
<dbReference type="InterPro" id="IPR026898">
    <property type="entry name" value="PrsW"/>
</dbReference>
<evidence type="ECO:0000256" key="1">
    <source>
        <dbReference type="SAM" id="Phobius"/>
    </source>
</evidence>
<dbReference type="EMBL" id="AP022870">
    <property type="protein sequence ID" value="BCB76291.1"/>
    <property type="molecule type" value="Genomic_DNA"/>
</dbReference>
<evidence type="ECO:0000313" key="3">
    <source>
        <dbReference type="Proteomes" id="UP000502508"/>
    </source>
</evidence>
<dbReference type="Pfam" id="PF13367">
    <property type="entry name" value="PrsW-protease"/>
    <property type="match status" value="1"/>
</dbReference>
<dbReference type="Proteomes" id="UP000502508">
    <property type="component" value="Chromosome"/>
</dbReference>
<name>A0A6F8XRC0_9ACTN</name>
<evidence type="ECO:0000313" key="2">
    <source>
        <dbReference type="EMBL" id="BCB76291.1"/>
    </source>
</evidence>
<gene>
    <name evidence="2" type="ORF">Pflav_027010</name>
</gene>
<feature type="transmembrane region" description="Helical" evidence="1">
    <location>
        <begin position="28"/>
        <end position="48"/>
    </location>
</feature>
<keyword evidence="1" id="KW-0472">Membrane</keyword>
<accession>A0A6F8XRC0</accession>
<feature type="transmembrane region" description="Helical" evidence="1">
    <location>
        <begin position="116"/>
        <end position="136"/>
    </location>
</feature>
<feature type="transmembrane region" description="Helical" evidence="1">
    <location>
        <begin position="283"/>
        <end position="302"/>
    </location>
</feature>
<reference evidence="2 3" key="2">
    <citation type="submission" date="2020-03" db="EMBL/GenBank/DDBJ databases">
        <authorList>
            <person name="Ichikawa N."/>
            <person name="Kimura A."/>
            <person name="Kitahashi Y."/>
            <person name="Uohara A."/>
        </authorList>
    </citation>
    <scope>NUCLEOTIDE SEQUENCE [LARGE SCALE GENOMIC DNA]</scope>
    <source>
        <strain evidence="2 3">NBRC 107702</strain>
    </source>
</reference>
<feature type="transmembrane region" description="Helical" evidence="1">
    <location>
        <begin position="54"/>
        <end position="75"/>
    </location>
</feature>
<dbReference type="PANTHER" id="PTHR36844:SF1">
    <property type="entry name" value="PROTEASE PRSW"/>
    <property type="match status" value="1"/>
</dbReference>
<evidence type="ECO:0008006" key="4">
    <source>
        <dbReference type="Google" id="ProtNLM"/>
    </source>
</evidence>
<keyword evidence="1" id="KW-0812">Transmembrane</keyword>
<feature type="transmembrane region" description="Helical" evidence="1">
    <location>
        <begin position="227"/>
        <end position="253"/>
    </location>
</feature>
<dbReference type="GO" id="GO:0008233">
    <property type="term" value="F:peptidase activity"/>
    <property type="evidence" value="ECO:0007669"/>
    <property type="project" value="InterPro"/>
</dbReference>
<feature type="transmembrane region" description="Helical" evidence="1">
    <location>
        <begin position="87"/>
        <end position="110"/>
    </location>
</feature>
<protein>
    <recommendedName>
        <fullName evidence="4">Protease PrsW</fullName>
    </recommendedName>
</protein>
<dbReference type="PANTHER" id="PTHR36844">
    <property type="entry name" value="PROTEASE PRSW"/>
    <property type="match status" value="1"/>
</dbReference>
<organism evidence="2 3">
    <name type="scientific">Phytohabitans flavus</name>
    <dbReference type="NCBI Taxonomy" id="1076124"/>
    <lineage>
        <taxon>Bacteria</taxon>
        <taxon>Bacillati</taxon>
        <taxon>Actinomycetota</taxon>
        <taxon>Actinomycetes</taxon>
        <taxon>Micromonosporales</taxon>
        <taxon>Micromonosporaceae</taxon>
    </lineage>
</organism>
<feature type="transmembrane region" description="Helical" evidence="1">
    <location>
        <begin position="148"/>
        <end position="173"/>
    </location>
</feature>